<name>A0A371ER25_MUCPR</name>
<dbReference type="GO" id="GO:0010333">
    <property type="term" value="F:terpene synthase activity"/>
    <property type="evidence" value="ECO:0007669"/>
    <property type="project" value="InterPro"/>
</dbReference>
<dbReference type="Gene3D" id="1.10.600.10">
    <property type="entry name" value="Farnesyl Diphosphate Synthase"/>
    <property type="match status" value="1"/>
</dbReference>
<keyword evidence="2" id="KW-0460">Magnesium</keyword>
<evidence type="ECO:0000256" key="1">
    <source>
        <dbReference type="ARBA" id="ARBA00022723"/>
    </source>
</evidence>
<comment type="caution">
    <text evidence="4">The sequence shown here is derived from an EMBL/GenBank/DDBJ whole genome shotgun (WGS) entry which is preliminary data.</text>
</comment>
<keyword evidence="5" id="KW-1185">Reference proteome</keyword>
<dbReference type="InterPro" id="IPR008949">
    <property type="entry name" value="Isoprenoid_synthase_dom_sf"/>
</dbReference>
<feature type="domain" description="Terpene synthase metal-binding" evidence="3">
    <location>
        <begin position="1"/>
        <end position="116"/>
    </location>
</feature>
<dbReference type="OrthoDB" id="2343925at2759"/>
<evidence type="ECO:0000313" key="5">
    <source>
        <dbReference type="Proteomes" id="UP000257109"/>
    </source>
</evidence>
<dbReference type="Pfam" id="PF03936">
    <property type="entry name" value="Terpene_synth_C"/>
    <property type="match status" value="1"/>
</dbReference>
<evidence type="ECO:0000259" key="3">
    <source>
        <dbReference type="Pfam" id="PF03936"/>
    </source>
</evidence>
<gene>
    <name evidence="4" type="primary">LIS</name>
    <name evidence="4" type="ORF">CR513_52495</name>
</gene>
<feature type="non-terminal residue" evidence="4">
    <location>
        <position position="1"/>
    </location>
</feature>
<evidence type="ECO:0000313" key="4">
    <source>
        <dbReference type="EMBL" id="RDX68510.1"/>
    </source>
</evidence>
<dbReference type="PANTHER" id="PTHR31739">
    <property type="entry name" value="ENT-COPALYL DIPHOSPHATE SYNTHASE, CHLOROPLASTIC"/>
    <property type="match status" value="1"/>
</dbReference>
<sequence length="133" mass="14963">MITVTDDFFHAEGSLSELKDFTNAVRRWDSKGLSSHGKVIFEALDNLVSEAAGKYIEQGGIHDIKNSLHDLWYETFSLISWLTEAKWNKKGQAPCIHDYMKNGMISIATHTMILPASHTKISGRPNIKPSLNF</sequence>
<reference evidence="4" key="1">
    <citation type="submission" date="2018-05" db="EMBL/GenBank/DDBJ databases">
        <title>Draft genome of Mucuna pruriens seed.</title>
        <authorList>
            <person name="Nnadi N.E."/>
            <person name="Vos R."/>
            <person name="Hasami M.H."/>
            <person name="Devisetty U.K."/>
            <person name="Aguiy J.C."/>
        </authorList>
    </citation>
    <scope>NUCLEOTIDE SEQUENCE [LARGE SCALE GENOMIC DNA]</scope>
    <source>
        <strain evidence="4">JCA_2017</strain>
    </source>
</reference>
<keyword evidence="1" id="KW-0479">Metal-binding</keyword>
<dbReference type="EMBL" id="QJKJ01012497">
    <property type="protein sequence ID" value="RDX68510.1"/>
    <property type="molecule type" value="Genomic_DNA"/>
</dbReference>
<protein>
    <submittedName>
        <fullName evidence="4">S-linalool synthase</fullName>
    </submittedName>
</protein>
<dbReference type="STRING" id="157652.A0A371ER25"/>
<dbReference type="PANTHER" id="PTHR31739:SF25">
    <property type="entry name" value="(E,E)-GERANYLLINALOOL SYNTHASE"/>
    <property type="match status" value="1"/>
</dbReference>
<proteinExistence type="predicted"/>
<dbReference type="SUPFAM" id="SSF48576">
    <property type="entry name" value="Terpenoid synthases"/>
    <property type="match status" value="1"/>
</dbReference>
<evidence type="ECO:0000256" key="2">
    <source>
        <dbReference type="ARBA" id="ARBA00022842"/>
    </source>
</evidence>
<dbReference type="AlphaFoldDB" id="A0A371ER25"/>
<dbReference type="InterPro" id="IPR005630">
    <property type="entry name" value="Terpene_synthase_metal-bd"/>
</dbReference>
<dbReference type="Proteomes" id="UP000257109">
    <property type="component" value="Unassembled WGS sequence"/>
</dbReference>
<dbReference type="InterPro" id="IPR050148">
    <property type="entry name" value="Terpene_synthase-like"/>
</dbReference>
<organism evidence="4 5">
    <name type="scientific">Mucuna pruriens</name>
    <name type="common">Velvet bean</name>
    <name type="synonym">Dolichos pruriens</name>
    <dbReference type="NCBI Taxonomy" id="157652"/>
    <lineage>
        <taxon>Eukaryota</taxon>
        <taxon>Viridiplantae</taxon>
        <taxon>Streptophyta</taxon>
        <taxon>Embryophyta</taxon>
        <taxon>Tracheophyta</taxon>
        <taxon>Spermatophyta</taxon>
        <taxon>Magnoliopsida</taxon>
        <taxon>eudicotyledons</taxon>
        <taxon>Gunneridae</taxon>
        <taxon>Pentapetalae</taxon>
        <taxon>rosids</taxon>
        <taxon>fabids</taxon>
        <taxon>Fabales</taxon>
        <taxon>Fabaceae</taxon>
        <taxon>Papilionoideae</taxon>
        <taxon>50 kb inversion clade</taxon>
        <taxon>NPAAA clade</taxon>
        <taxon>indigoferoid/millettioid clade</taxon>
        <taxon>Phaseoleae</taxon>
        <taxon>Mucuna</taxon>
    </lineage>
</organism>
<accession>A0A371ER25</accession>
<dbReference type="GO" id="GO:0000287">
    <property type="term" value="F:magnesium ion binding"/>
    <property type="evidence" value="ECO:0007669"/>
    <property type="project" value="InterPro"/>
</dbReference>
<dbReference type="GO" id="GO:0016102">
    <property type="term" value="P:diterpenoid biosynthetic process"/>
    <property type="evidence" value="ECO:0007669"/>
    <property type="project" value="TreeGrafter"/>
</dbReference>